<evidence type="ECO:0000256" key="7">
    <source>
        <dbReference type="SAM" id="Phobius"/>
    </source>
</evidence>
<evidence type="ECO:0000313" key="8">
    <source>
        <dbReference type="EMBL" id="CAJ1056471.1"/>
    </source>
</evidence>
<evidence type="ECO:0000256" key="1">
    <source>
        <dbReference type="ARBA" id="ARBA00004141"/>
    </source>
</evidence>
<name>A0AAV1F6B9_XYRNO</name>
<proteinExistence type="inferred from homology"/>
<feature type="transmembrane region" description="Helical" evidence="7">
    <location>
        <begin position="125"/>
        <end position="146"/>
    </location>
</feature>
<feature type="transmembrane region" description="Helical" evidence="7">
    <location>
        <begin position="322"/>
        <end position="344"/>
    </location>
</feature>
<keyword evidence="6" id="KW-0325">Glycoprotein</keyword>
<evidence type="ECO:0000256" key="3">
    <source>
        <dbReference type="ARBA" id="ARBA00022692"/>
    </source>
</evidence>
<sequence length="394" mass="44074">MSSQTLQTVKRLSSVLIPLCTLREDGKVEPYSPKRLKCEEIIVARGQLSSIHVTSSSPSSVSLDLAVPARSGAKMTFYVDIYPFYTLQRSSFIFSGRLLTVILVFLMLAISLLLILPGIRGKSRLFWMFRIIISLFIGVVIVALNFTCDWAEAKMTTNATYKSFSNAVVNADIGLHVGLYGINVTLKGNPVVQLNETIDYNEMFSWHDSIEDEYQEALEKGLPTPILYIAEKFTLGSPCRLIYQYKYSGRYASATLWTAFCSWLLANILFSLPVILYAGYMMIATAALIFFSMASFSTIRNVPQCVFSIGADSFETEYSRSFWLALGTGLLCTVVGILVVMLNFMMPEKMKEAFSVGVDSYEDEEASYEEGYLNTVFLDGVKSLPLTSKTKRNF</sequence>
<comment type="similarity">
    <text evidence="2">Belongs to the DUOXA family.</text>
</comment>
<evidence type="ECO:0000256" key="5">
    <source>
        <dbReference type="ARBA" id="ARBA00023136"/>
    </source>
</evidence>
<gene>
    <name evidence="8" type="ORF">XNOV1_A003128</name>
</gene>
<dbReference type="EMBL" id="OY660868">
    <property type="protein sequence ID" value="CAJ1056471.1"/>
    <property type="molecule type" value="Genomic_DNA"/>
</dbReference>
<dbReference type="GO" id="GO:0005789">
    <property type="term" value="C:endoplasmic reticulum membrane"/>
    <property type="evidence" value="ECO:0007669"/>
    <property type="project" value="InterPro"/>
</dbReference>
<evidence type="ECO:0000256" key="6">
    <source>
        <dbReference type="ARBA" id="ARBA00023180"/>
    </source>
</evidence>
<evidence type="ECO:0000313" key="9">
    <source>
        <dbReference type="Proteomes" id="UP001178508"/>
    </source>
</evidence>
<dbReference type="AlphaFoldDB" id="A0AAV1F6B9"/>
<evidence type="ECO:0000256" key="2">
    <source>
        <dbReference type="ARBA" id="ARBA00009816"/>
    </source>
</evidence>
<feature type="transmembrane region" description="Helical" evidence="7">
    <location>
        <begin position="98"/>
        <end position="119"/>
    </location>
</feature>
<dbReference type="Proteomes" id="UP001178508">
    <property type="component" value="Chromosome 5"/>
</dbReference>
<keyword evidence="5 7" id="KW-0472">Membrane</keyword>
<evidence type="ECO:0000256" key="4">
    <source>
        <dbReference type="ARBA" id="ARBA00022989"/>
    </source>
</evidence>
<dbReference type="Pfam" id="PF10204">
    <property type="entry name" value="DuoxA"/>
    <property type="match status" value="1"/>
</dbReference>
<keyword evidence="9" id="KW-1185">Reference proteome</keyword>
<dbReference type="InterPro" id="IPR018469">
    <property type="entry name" value="Dual_oxidase_maturation_fac"/>
</dbReference>
<comment type="subcellular location">
    <subcellularLocation>
        <location evidence="1">Membrane</location>
        <topology evidence="1">Multi-pass membrane protein</topology>
    </subcellularLocation>
</comment>
<dbReference type="PANTHER" id="PTHR31158:SF1">
    <property type="entry name" value="DOXA1 FACTOR-RELATED"/>
    <property type="match status" value="1"/>
</dbReference>
<dbReference type="PANTHER" id="PTHR31158">
    <property type="entry name" value="DUAL OXIDASE 2"/>
    <property type="match status" value="1"/>
</dbReference>
<keyword evidence="4 7" id="KW-1133">Transmembrane helix</keyword>
<organism evidence="8 9">
    <name type="scientific">Xyrichtys novacula</name>
    <name type="common">Pearly razorfish</name>
    <name type="synonym">Hemipteronotus novacula</name>
    <dbReference type="NCBI Taxonomy" id="13765"/>
    <lineage>
        <taxon>Eukaryota</taxon>
        <taxon>Metazoa</taxon>
        <taxon>Chordata</taxon>
        <taxon>Craniata</taxon>
        <taxon>Vertebrata</taxon>
        <taxon>Euteleostomi</taxon>
        <taxon>Actinopterygii</taxon>
        <taxon>Neopterygii</taxon>
        <taxon>Teleostei</taxon>
        <taxon>Neoteleostei</taxon>
        <taxon>Acanthomorphata</taxon>
        <taxon>Eupercaria</taxon>
        <taxon>Labriformes</taxon>
        <taxon>Labridae</taxon>
        <taxon>Xyrichtys</taxon>
    </lineage>
</organism>
<accession>A0AAV1F6B9</accession>
<keyword evidence="3 7" id="KW-0812">Transmembrane</keyword>
<dbReference type="GO" id="GO:0015031">
    <property type="term" value="P:protein transport"/>
    <property type="evidence" value="ECO:0007669"/>
    <property type="project" value="InterPro"/>
</dbReference>
<protein>
    <submittedName>
        <fullName evidence="8">Dual oxidase maturation factor 1 isoform X1</fullName>
    </submittedName>
</protein>
<reference evidence="8" key="1">
    <citation type="submission" date="2023-08" db="EMBL/GenBank/DDBJ databases">
        <authorList>
            <person name="Alioto T."/>
            <person name="Alioto T."/>
            <person name="Gomez Garrido J."/>
        </authorList>
    </citation>
    <scope>NUCLEOTIDE SEQUENCE</scope>
</reference>
<feature type="transmembrane region" description="Helical" evidence="7">
    <location>
        <begin position="274"/>
        <end position="294"/>
    </location>
</feature>